<protein>
    <recommendedName>
        <fullName evidence="6">Cryptic loci regulator 2 N-terminal domain-containing protein</fullName>
    </recommendedName>
</protein>
<dbReference type="EMBL" id="FP929132">
    <property type="protein sequence ID" value="CBX97821.1"/>
    <property type="molecule type" value="Genomic_DNA"/>
</dbReference>
<evidence type="ECO:0000256" key="1">
    <source>
        <dbReference type="SAM" id="MobiDB-lite"/>
    </source>
</evidence>
<evidence type="ECO:0000313" key="4">
    <source>
        <dbReference type="EMBL" id="CBX97821.1"/>
    </source>
</evidence>
<name>E5A2M5_LEPMJ</name>
<reference evidence="5" key="1">
    <citation type="journal article" date="2011" name="Nat. Commun.">
        <title>Effector diversification within compartments of the Leptosphaeria maculans genome affected by Repeat-Induced Point mutations.</title>
        <authorList>
            <person name="Rouxel T."/>
            <person name="Grandaubert J."/>
            <person name="Hane J.K."/>
            <person name="Hoede C."/>
            <person name="van de Wouw A.P."/>
            <person name="Couloux A."/>
            <person name="Dominguez V."/>
            <person name="Anthouard V."/>
            <person name="Bally P."/>
            <person name="Bourras S."/>
            <person name="Cozijnsen A.J."/>
            <person name="Ciuffetti L.M."/>
            <person name="Degrave A."/>
            <person name="Dilmaghani A."/>
            <person name="Duret L."/>
            <person name="Fudal I."/>
            <person name="Goodwin S.B."/>
            <person name="Gout L."/>
            <person name="Glaser N."/>
            <person name="Linglin J."/>
            <person name="Kema G.H.J."/>
            <person name="Lapalu N."/>
            <person name="Lawrence C.B."/>
            <person name="May K."/>
            <person name="Meyer M."/>
            <person name="Ollivier B."/>
            <person name="Poulain J."/>
            <person name="Schoch C.L."/>
            <person name="Simon A."/>
            <person name="Spatafora J.W."/>
            <person name="Stachowiak A."/>
            <person name="Turgeon B.G."/>
            <person name="Tyler B.M."/>
            <person name="Vincent D."/>
            <person name="Weissenbach J."/>
            <person name="Amselem J."/>
            <person name="Quesneville H."/>
            <person name="Oliver R.P."/>
            <person name="Wincker P."/>
            <person name="Balesdent M.-H."/>
            <person name="Howlett B.J."/>
        </authorList>
    </citation>
    <scope>NUCLEOTIDE SEQUENCE [LARGE SCALE GENOMIC DNA]</scope>
    <source>
        <strain evidence="5">JN3 / isolate v23.1.3 / race Av1-4-5-6-7-8</strain>
    </source>
</reference>
<evidence type="ECO:0000313" key="5">
    <source>
        <dbReference type="Proteomes" id="UP000002668"/>
    </source>
</evidence>
<feature type="domain" description="Cryptic loci regulator 2 C-terminal" evidence="2">
    <location>
        <begin position="383"/>
        <end position="509"/>
    </location>
</feature>
<dbReference type="eggNOG" id="ENOG502SWDM">
    <property type="taxonomic scope" value="Eukaryota"/>
</dbReference>
<feature type="region of interest" description="Disordered" evidence="1">
    <location>
        <begin position="627"/>
        <end position="672"/>
    </location>
</feature>
<dbReference type="PANTHER" id="PTHR38046:SF1">
    <property type="entry name" value="CRYPTIC LOCI REGULATOR 2"/>
    <property type="match status" value="1"/>
</dbReference>
<accession>E5A2M5</accession>
<feature type="compositionally biased region" description="Basic and acidic residues" evidence="1">
    <location>
        <begin position="663"/>
        <end position="672"/>
    </location>
</feature>
<dbReference type="GO" id="GO:0031934">
    <property type="term" value="C:mating-type region heterochromatin"/>
    <property type="evidence" value="ECO:0007669"/>
    <property type="project" value="TreeGrafter"/>
</dbReference>
<feature type="domain" description="Cryptic loci regulator 2 N-terminal" evidence="3">
    <location>
        <begin position="57"/>
        <end position="121"/>
    </location>
</feature>
<dbReference type="Pfam" id="PF16761">
    <property type="entry name" value="Clr2_transil"/>
    <property type="match status" value="1"/>
</dbReference>
<dbReference type="GeneID" id="13281646"/>
<gene>
    <name evidence="4" type="ORF">LEMA_P092300.1</name>
</gene>
<dbReference type="InterPro" id="IPR038986">
    <property type="entry name" value="Clr2"/>
</dbReference>
<dbReference type="Pfam" id="PF10383">
    <property type="entry name" value="Clr2"/>
    <property type="match status" value="1"/>
</dbReference>
<evidence type="ECO:0008006" key="6">
    <source>
        <dbReference type="Google" id="ProtNLM"/>
    </source>
</evidence>
<dbReference type="RefSeq" id="XP_003841300.1">
    <property type="nucleotide sequence ID" value="XM_003841252.1"/>
</dbReference>
<dbReference type="PANTHER" id="PTHR38046">
    <property type="entry name" value="CRYPTIC LOCI REGULATOR 2"/>
    <property type="match status" value="1"/>
</dbReference>
<dbReference type="GO" id="GO:0030466">
    <property type="term" value="P:silent mating-type cassette heterochromatin formation"/>
    <property type="evidence" value="ECO:0007669"/>
    <property type="project" value="TreeGrafter"/>
</dbReference>
<dbReference type="HOGENOM" id="CLU_012433_1_0_1"/>
<keyword evidence="5" id="KW-1185">Reference proteome</keyword>
<dbReference type="GO" id="GO:0033553">
    <property type="term" value="C:rDNA heterochromatin"/>
    <property type="evidence" value="ECO:0007669"/>
    <property type="project" value="TreeGrafter"/>
</dbReference>
<dbReference type="AlphaFoldDB" id="E5A2M5"/>
<dbReference type="InterPro" id="IPR018839">
    <property type="entry name" value="Tscrpt-silencing_Clr2_C"/>
</dbReference>
<evidence type="ECO:0000259" key="3">
    <source>
        <dbReference type="Pfam" id="PF16761"/>
    </source>
</evidence>
<dbReference type="GO" id="GO:0070824">
    <property type="term" value="C:SHREC complex"/>
    <property type="evidence" value="ECO:0007669"/>
    <property type="project" value="InterPro"/>
</dbReference>
<dbReference type="InParanoid" id="E5A2M5"/>
<proteinExistence type="predicted"/>
<dbReference type="Proteomes" id="UP000002668">
    <property type="component" value="Genome"/>
</dbReference>
<feature type="compositionally biased region" description="Low complexity" evidence="1">
    <location>
        <begin position="132"/>
        <end position="146"/>
    </location>
</feature>
<feature type="region of interest" description="Disordered" evidence="1">
    <location>
        <begin position="132"/>
        <end position="187"/>
    </location>
</feature>
<evidence type="ECO:0000259" key="2">
    <source>
        <dbReference type="Pfam" id="PF10383"/>
    </source>
</evidence>
<dbReference type="InterPro" id="IPR031915">
    <property type="entry name" value="Clr2_N"/>
</dbReference>
<feature type="compositionally biased region" description="Polar residues" evidence="1">
    <location>
        <begin position="632"/>
        <end position="649"/>
    </location>
</feature>
<feature type="region of interest" description="Disordered" evidence="1">
    <location>
        <begin position="12"/>
        <end position="31"/>
    </location>
</feature>
<sequence>MSSGHVVVRLKSGSDGDATHIPAPGVHTQVNPPTLYLEKTAQQWMERRGEARPGVKYILERLPAGYTMWQRPRPGKPTTVDKYLFGHPDHKRFDSPNRFYPHFEHLMDNGGSNIGCPCTVCAGSAGLLLKNSSSRNTSSSVSSSSRAPAPRISKHFSTDPQQPISFVGQPIKERPKPTSSGYVDEEGTPDVYRNLIEKLRRHGTIDEKIEEPLSPDWLAEKELLPALLQELLHNEQWKPRQGDILLFVRNLPEHVSIVRNEDTGEYQLYNEDTNECVGTPIWEAGLVGQTPVKDQIASDSVIYSGLRLEPLPNLNDPDKSLSKRYRYVPLRQTRPFILWEQFLGNIPQEDWHPTIHNALTVTSTLSLVGKHRFRGTWPDASIYCHAMYLGHELIAVGDTVRLLPSSSSMHDENGNCDIMLIKSIRIKWSNLDKASNNDYDEGRPYNSAVWLYGTALTSDALRSDKRWLSDATDGHSLKAAAGYSDWYPLHPPSKELAIPHTRCIGRVYERDAMAAFLGAENHDLLALGTDVGGSGLLKARNFSSKHDQRIVKDDATWYWGDNRADSLGLQTINGLDVSKFDQLRDVKELRKKIKILEADKGPAASSRQPATVKTSARNIRDFMAVELPPTPNRNIANRTLNGSSSVTSSFDREAGMNMGQKRMRADSTSDEVGEHDVEIHQSTVVVDHIAARRKKKPTVQVVIDD</sequence>
<dbReference type="OrthoDB" id="438224at2759"/>
<dbReference type="OMA" id="AMTVMSS"/>
<dbReference type="VEuPathDB" id="FungiDB:LEMA_P092300.1"/>
<dbReference type="STRING" id="985895.E5A2M5"/>
<organism evidence="5">
    <name type="scientific">Leptosphaeria maculans (strain JN3 / isolate v23.1.3 / race Av1-4-5-6-7-8)</name>
    <name type="common">Blackleg fungus</name>
    <name type="synonym">Phoma lingam</name>
    <dbReference type="NCBI Taxonomy" id="985895"/>
    <lineage>
        <taxon>Eukaryota</taxon>
        <taxon>Fungi</taxon>
        <taxon>Dikarya</taxon>
        <taxon>Ascomycota</taxon>
        <taxon>Pezizomycotina</taxon>
        <taxon>Dothideomycetes</taxon>
        <taxon>Pleosporomycetidae</taxon>
        <taxon>Pleosporales</taxon>
        <taxon>Pleosporineae</taxon>
        <taxon>Leptosphaeriaceae</taxon>
        <taxon>Plenodomus</taxon>
        <taxon>Plenodomus lingam/Leptosphaeria maculans species complex</taxon>
    </lineage>
</organism>